<evidence type="ECO:0000313" key="2">
    <source>
        <dbReference type="EMBL" id="SHH14780.1"/>
    </source>
</evidence>
<dbReference type="EMBL" id="LT670817">
    <property type="protein sequence ID" value="SHH14780.1"/>
    <property type="molecule type" value="Genomic_DNA"/>
</dbReference>
<feature type="signal peptide" evidence="1">
    <location>
        <begin position="1"/>
        <end position="20"/>
    </location>
</feature>
<dbReference type="Proteomes" id="UP000189796">
    <property type="component" value="Chromosome I"/>
</dbReference>
<evidence type="ECO:0000256" key="1">
    <source>
        <dbReference type="SAM" id="SignalP"/>
    </source>
</evidence>
<dbReference type="PROSITE" id="PS51257">
    <property type="entry name" value="PROKAR_LIPOPROTEIN"/>
    <property type="match status" value="1"/>
</dbReference>
<sequence>MSRRTIFSLTASVIVSIACAAMISNDAFAYRGGRAGVGRAGYHGGAYRAAGYRGGAYRAGVYRGAAVRRGVAVGVGAAAVGAAAYGAYGTYYGPRCGYYPNPPCY</sequence>
<feature type="chain" id="PRO_5012319134" evidence="1">
    <location>
        <begin position="21"/>
        <end position="105"/>
    </location>
</feature>
<organism evidence="2 3">
    <name type="scientific">Bradyrhizobium erythrophlei</name>
    <dbReference type="NCBI Taxonomy" id="1437360"/>
    <lineage>
        <taxon>Bacteria</taxon>
        <taxon>Pseudomonadati</taxon>
        <taxon>Pseudomonadota</taxon>
        <taxon>Alphaproteobacteria</taxon>
        <taxon>Hyphomicrobiales</taxon>
        <taxon>Nitrobacteraceae</taxon>
        <taxon>Bradyrhizobium</taxon>
    </lineage>
</organism>
<keyword evidence="1" id="KW-0732">Signal</keyword>
<protein>
    <submittedName>
        <fullName evidence="2">Uncharacterized protein</fullName>
    </submittedName>
</protein>
<dbReference type="AlphaFoldDB" id="A0A1M5QM33"/>
<gene>
    <name evidence="2" type="ORF">SAMN05443248_3862</name>
</gene>
<name>A0A1M5QM33_9BRAD</name>
<proteinExistence type="predicted"/>
<evidence type="ECO:0000313" key="3">
    <source>
        <dbReference type="Proteomes" id="UP000189796"/>
    </source>
</evidence>
<accession>A0A1M5QM33</accession>
<reference evidence="2 3" key="1">
    <citation type="submission" date="2016-11" db="EMBL/GenBank/DDBJ databases">
        <authorList>
            <person name="Jaros S."/>
            <person name="Januszkiewicz K."/>
            <person name="Wedrychowicz H."/>
        </authorList>
    </citation>
    <scope>NUCLEOTIDE SEQUENCE [LARGE SCALE GENOMIC DNA]</scope>
    <source>
        <strain evidence="2 3">GAS138</strain>
    </source>
</reference>